<dbReference type="PATRIC" id="fig|451644.5.peg.2358"/>
<dbReference type="Proteomes" id="UP000037594">
    <property type="component" value="Unassembled WGS sequence"/>
</dbReference>
<protein>
    <recommendedName>
        <fullName evidence="3">CRISPR type III-associated protein domain-containing protein</fullName>
    </recommendedName>
</protein>
<proteinExistence type="predicted"/>
<keyword evidence="1" id="KW-0051">Antiviral defense</keyword>
<organism evidence="4 5">
    <name type="scientific">Mycolicibacterium conceptionense</name>
    <dbReference type="NCBI Taxonomy" id="451644"/>
    <lineage>
        <taxon>Bacteria</taxon>
        <taxon>Bacillati</taxon>
        <taxon>Actinomycetota</taxon>
        <taxon>Actinomycetes</taxon>
        <taxon>Mycobacteriales</taxon>
        <taxon>Mycobacteriaceae</taxon>
        <taxon>Mycolicibacterium</taxon>
    </lineage>
</organism>
<dbReference type="AlphaFoldDB" id="A0A0J8U9M3"/>
<sequence length="288" mass="31032">MSRLSKIKWNIDMVAQSSIVHREVITAASGNFALFRREKSITPDNTALQVPMVSGGGFRGALRRIGEELTAEALDYEDTAIPVPAAHLLTNGGRLAKSKTPLDNEGIRHLRDLLPLVAVFGGAASGRIMSGLLKVGKPVPEVAETTHILDRPPQSAPLPAVRALGAEWFGHLSDHRTNLDQPPCTDRDDKTSPLARFGVETLPAGTRLQTWVLLNNATSVQAAFVRDILDAFASDGHLGGRASAGHGRVIVNLSHEVKRGQFPGETVDWRAELNSRRDEAIAALSKLS</sequence>
<dbReference type="OrthoDB" id="4425858at2"/>
<dbReference type="Pfam" id="PF03787">
    <property type="entry name" value="RAMPs"/>
    <property type="match status" value="1"/>
</dbReference>
<accession>A0A0J8U9M3</accession>
<evidence type="ECO:0000259" key="3">
    <source>
        <dbReference type="Pfam" id="PF03787"/>
    </source>
</evidence>
<evidence type="ECO:0000256" key="1">
    <source>
        <dbReference type="ARBA" id="ARBA00023118"/>
    </source>
</evidence>
<dbReference type="EMBL" id="LFOD01000008">
    <property type="protein sequence ID" value="KMV18253.1"/>
    <property type="molecule type" value="Genomic_DNA"/>
</dbReference>
<dbReference type="InterPro" id="IPR005537">
    <property type="entry name" value="RAMP_III_fam"/>
</dbReference>
<evidence type="ECO:0000256" key="2">
    <source>
        <dbReference type="ARBA" id="ARBA00093789"/>
    </source>
</evidence>
<dbReference type="GO" id="GO:0051607">
    <property type="term" value="P:defense response to virus"/>
    <property type="evidence" value="ECO:0007669"/>
    <property type="project" value="UniProtKB-KW"/>
</dbReference>
<dbReference type="RefSeq" id="WP_048895691.1">
    <property type="nucleotide sequence ID" value="NZ_LFOD01000008.1"/>
</dbReference>
<feature type="domain" description="CRISPR type III-associated protein" evidence="3">
    <location>
        <begin position="45"/>
        <end position="249"/>
    </location>
</feature>
<evidence type="ECO:0000313" key="4">
    <source>
        <dbReference type="EMBL" id="KMV18253.1"/>
    </source>
</evidence>
<name>A0A0J8U9M3_9MYCO</name>
<evidence type="ECO:0000313" key="5">
    <source>
        <dbReference type="Proteomes" id="UP000037594"/>
    </source>
</evidence>
<comment type="subunit">
    <text evidence="2">Part of the Csm effector complex that includes Cas10, Csm2, Csm3, Csm4 and Csm5.</text>
</comment>
<reference evidence="4 5" key="1">
    <citation type="submission" date="2015-06" db="EMBL/GenBank/DDBJ databases">
        <title>Genome sequence of Mycobacterium conceptionense strain MLE.</title>
        <authorList>
            <person name="Greninger A.L."/>
            <person name="Cunningham G."/>
            <person name="Chiu C.Y."/>
            <person name="Miller S."/>
        </authorList>
    </citation>
    <scope>NUCLEOTIDE SEQUENCE [LARGE SCALE GENOMIC DNA]</scope>
    <source>
        <strain evidence="4 5">MLE</strain>
    </source>
</reference>
<comment type="caution">
    <text evidence="4">The sequence shown here is derived from an EMBL/GenBank/DDBJ whole genome shotgun (WGS) entry which is preliminary data.</text>
</comment>
<gene>
    <name evidence="4" type="ORF">ACT17_11445</name>
</gene>